<comment type="caution">
    <text evidence="1">The sequence shown here is derived from an EMBL/GenBank/DDBJ whole genome shotgun (WGS) entry which is preliminary data.</text>
</comment>
<gene>
    <name evidence="1" type="ORF">BV22DRAFT_1130842</name>
</gene>
<protein>
    <submittedName>
        <fullName evidence="1">Uncharacterized protein</fullName>
    </submittedName>
</protein>
<keyword evidence="2" id="KW-1185">Reference proteome</keyword>
<accession>A0ACB8BCG8</accession>
<dbReference type="EMBL" id="MU266460">
    <property type="protein sequence ID" value="KAH7923184.1"/>
    <property type="molecule type" value="Genomic_DNA"/>
</dbReference>
<evidence type="ECO:0000313" key="1">
    <source>
        <dbReference type="EMBL" id="KAH7923184.1"/>
    </source>
</evidence>
<proteinExistence type="predicted"/>
<sequence length="122" mass="13358">MAQGAARQRGWMHELHLGPEPAVVDHYANAMDQLRSRRRGEPRSVNVEYTGTPIVGGGIGEMLPDGENAGGPPASPRPVDEPDTTLDVQQPMIMRRTSDYLLFALALITIMAVMMMFLSVLL</sequence>
<organism evidence="1 2">
    <name type="scientific">Leucogyrophana mollusca</name>
    <dbReference type="NCBI Taxonomy" id="85980"/>
    <lineage>
        <taxon>Eukaryota</taxon>
        <taxon>Fungi</taxon>
        <taxon>Dikarya</taxon>
        <taxon>Basidiomycota</taxon>
        <taxon>Agaricomycotina</taxon>
        <taxon>Agaricomycetes</taxon>
        <taxon>Agaricomycetidae</taxon>
        <taxon>Boletales</taxon>
        <taxon>Boletales incertae sedis</taxon>
        <taxon>Leucogyrophana</taxon>
    </lineage>
</organism>
<evidence type="ECO:0000313" key="2">
    <source>
        <dbReference type="Proteomes" id="UP000790709"/>
    </source>
</evidence>
<dbReference type="Proteomes" id="UP000790709">
    <property type="component" value="Unassembled WGS sequence"/>
</dbReference>
<name>A0ACB8BCG8_9AGAM</name>
<reference evidence="1" key="1">
    <citation type="journal article" date="2021" name="New Phytol.">
        <title>Evolutionary innovations through gain and loss of genes in the ectomycorrhizal Boletales.</title>
        <authorList>
            <person name="Wu G."/>
            <person name="Miyauchi S."/>
            <person name="Morin E."/>
            <person name="Kuo A."/>
            <person name="Drula E."/>
            <person name="Varga T."/>
            <person name="Kohler A."/>
            <person name="Feng B."/>
            <person name="Cao Y."/>
            <person name="Lipzen A."/>
            <person name="Daum C."/>
            <person name="Hundley H."/>
            <person name="Pangilinan J."/>
            <person name="Johnson J."/>
            <person name="Barry K."/>
            <person name="LaButti K."/>
            <person name="Ng V."/>
            <person name="Ahrendt S."/>
            <person name="Min B."/>
            <person name="Choi I.G."/>
            <person name="Park H."/>
            <person name="Plett J.M."/>
            <person name="Magnuson J."/>
            <person name="Spatafora J.W."/>
            <person name="Nagy L.G."/>
            <person name="Henrissat B."/>
            <person name="Grigoriev I.V."/>
            <person name="Yang Z.L."/>
            <person name="Xu J."/>
            <person name="Martin F.M."/>
        </authorList>
    </citation>
    <scope>NUCLEOTIDE SEQUENCE</scope>
    <source>
        <strain evidence="1">KUC20120723A-06</strain>
    </source>
</reference>